<dbReference type="Gene3D" id="1.10.3730.20">
    <property type="match status" value="1"/>
</dbReference>
<dbReference type="RefSeq" id="WP_213360915.1">
    <property type="nucleotide sequence ID" value="NZ_BSFM01000017.1"/>
</dbReference>
<feature type="transmembrane region" description="Helical" evidence="10">
    <location>
        <begin position="34"/>
        <end position="51"/>
    </location>
</feature>
<comment type="similarity">
    <text evidence="7">Belongs to the drug/metabolite transporter (DMT) superfamily. Small multidrug resistance (SMR) (TC 2.A.7.1) family. Gdx/SugE subfamily.</text>
</comment>
<comment type="subcellular location">
    <subcellularLocation>
        <location evidence="1 9">Cell membrane</location>
        <topology evidence="1 9">Multi-pass membrane protein</topology>
    </subcellularLocation>
</comment>
<protein>
    <recommendedName>
        <fullName evidence="8">Guanidinium exporter</fullName>
    </recommendedName>
</protein>
<proteinExistence type="inferred from homology"/>
<keyword evidence="5 10" id="KW-1133">Transmembrane helix</keyword>
<evidence type="ECO:0000313" key="11">
    <source>
        <dbReference type="EMBL" id="GLK86294.1"/>
    </source>
</evidence>
<dbReference type="EMBL" id="BSFM01000017">
    <property type="protein sequence ID" value="GLK86294.1"/>
    <property type="molecule type" value="Genomic_DNA"/>
</dbReference>
<dbReference type="PANTHER" id="PTHR30561:SF0">
    <property type="entry name" value="GUANIDINIUM EXPORTER"/>
    <property type="match status" value="1"/>
</dbReference>
<evidence type="ECO:0000256" key="8">
    <source>
        <dbReference type="ARBA" id="ARBA00039168"/>
    </source>
</evidence>
<evidence type="ECO:0000256" key="6">
    <source>
        <dbReference type="ARBA" id="ARBA00023136"/>
    </source>
</evidence>
<dbReference type="GO" id="GO:0005886">
    <property type="term" value="C:plasma membrane"/>
    <property type="evidence" value="ECO:0007669"/>
    <property type="project" value="UniProtKB-SubCell"/>
</dbReference>
<evidence type="ECO:0000256" key="2">
    <source>
        <dbReference type="ARBA" id="ARBA00022448"/>
    </source>
</evidence>
<dbReference type="Pfam" id="PF00893">
    <property type="entry name" value="Multi_Drug_Res"/>
    <property type="match status" value="1"/>
</dbReference>
<evidence type="ECO:0000256" key="10">
    <source>
        <dbReference type="SAM" id="Phobius"/>
    </source>
</evidence>
<sequence>MTAWLFLVLAAGFEIVFALAMKASEGFSRLVPSLLTLVAGGISVVFLTMAMKSMPISLAYPAWTAMGTLGAVILGAALFGEPLGLGKILATAALVGGVAGLQISS</sequence>
<dbReference type="InterPro" id="IPR037185">
    <property type="entry name" value="EmrE-like"/>
</dbReference>
<gene>
    <name evidence="11" type="ORF">GCM10017653_43640</name>
</gene>
<keyword evidence="12" id="KW-1185">Reference proteome</keyword>
<dbReference type="InterPro" id="IPR045324">
    <property type="entry name" value="Small_multidrug_res"/>
</dbReference>
<reference evidence="11" key="1">
    <citation type="journal article" date="2014" name="Int. J. Syst. Evol. Microbiol.">
        <title>Complete genome sequence of Corynebacterium casei LMG S-19264T (=DSM 44701T), isolated from a smear-ripened cheese.</title>
        <authorList>
            <consortium name="US DOE Joint Genome Institute (JGI-PGF)"/>
            <person name="Walter F."/>
            <person name="Albersmeier A."/>
            <person name="Kalinowski J."/>
            <person name="Ruckert C."/>
        </authorList>
    </citation>
    <scope>NUCLEOTIDE SEQUENCE</scope>
    <source>
        <strain evidence="11">VKM B-2789</strain>
    </source>
</reference>
<dbReference type="FunFam" id="1.10.3730.20:FF:000001">
    <property type="entry name" value="Quaternary ammonium compound resistance transporter SugE"/>
    <property type="match status" value="1"/>
</dbReference>
<evidence type="ECO:0000256" key="9">
    <source>
        <dbReference type="RuleBase" id="RU003942"/>
    </source>
</evidence>
<evidence type="ECO:0000313" key="12">
    <source>
        <dbReference type="Proteomes" id="UP001143330"/>
    </source>
</evidence>
<dbReference type="Proteomes" id="UP001143330">
    <property type="component" value="Unassembled WGS sequence"/>
</dbReference>
<dbReference type="SUPFAM" id="SSF103481">
    <property type="entry name" value="Multidrug resistance efflux transporter EmrE"/>
    <property type="match status" value="1"/>
</dbReference>
<organism evidence="11 12">
    <name type="scientific">Ancylobacter defluvii</name>
    <dbReference type="NCBI Taxonomy" id="1282440"/>
    <lineage>
        <taxon>Bacteria</taxon>
        <taxon>Pseudomonadati</taxon>
        <taxon>Pseudomonadota</taxon>
        <taxon>Alphaproteobacteria</taxon>
        <taxon>Hyphomicrobiales</taxon>
        <taxon>Xanthobacteraceae</taxon>
        <taxon>Ancylobacter</taxon>
    </lineage>
</organism>
<evidence type="ECO:0000256" key="3">
    <source>
        <dbReference type="ARBA" id="ARBA00022475"/>
    </source>
</evidence>
<keyword evidence="2" id="KW-0813">Transport</keyword>
<feature type="transmembrane region" description="Helical" evidence="10">
    <location>
        <begin position="58"/>
        <end position="79"/>
    </location>
</feature>
<evidence type="ECO:0000256" key="5">
    <source>
        <dbReference type="ARBA" id="ARBA00022989"/>
    </source>
</evidence>
<reference evidence="11" key="2">
    <citation type="submission" date="2023-01" db="EMBL/GenBank/DDBJ databases">
        <authorList>
            <person name="Sun Q."/>
            <person name="Evtushenko L."/>
        </authorList>
    </citation>
    <scope>NUCLEOTIDE SEQUENCE</scope>
    <source>
        <strain evidence="11">VKM B-2789</strain>
    </source>
</reference>
<keyword evidence="3" id="KW-1003">Cell membrane</keyword>
<dbReference type="PANTHER" id="PTHR30561">
    <property type="entry name" value="SMR FAMILY PROTON-DEPENDENT DRUG EFFLUX TRANSPORTER SUGE"/>
    <property type="match status" value="1"/>
</dbReference>
<dbReference type="AlphaFoldDB" id="A0A9W6K1J4"/>
<dbReference type="GO" id="GO:1990961">
    <property type="term" value="P:xenobiotic detoxification by transmembrane export across the plasma membrane"/>
    <property type="evidence" value="ECO:0007669"/>
    <property type="project" value="UniProtKB-ARBA"/>
</dbReference>
<dbReference type="GO" id="GO:0022857">
    <property type="term" value="F:transmembrane transporter activity"/>
    <property type="evidence" value="ECO:0007669"/>
    <property type="project" value="InterPro"/>
</dbReference>
<name>A0A9W6K1J4_9HYPH</name>
<evidence type="ECO:0000256" key="1">
    <source>
        <dbReference type="ARBA" id="ARBA00004651"/>
    </source>
</evidence>
<evidence type="ECO:0000256" key="7">
    <source>
        <dbReference type="ARBA" id="ARBA00038151"/>
    </source>
</evidence>
<comment type="caution">
    <text evidence="11">The sequence shown here is derived from an EMBL/GenBank/DDBJ whole genome shotgun (WGS) entry which is preliminary data.</text>
</comment>
<keyword evidence="6 10" id="KW-0472">Membrane</keyword>
<keyword evidence="4 9" id="KW-0812">Transmembrane</keyword>
<dbReference type="InterPro" id="IPR000390">
    <property type="entry name" value="Small_drug/metabolite_transptr"/>
</dbReference>
<evidence type="ECO:0000256" key="4">
    <source>
        <dbReference type="ARBA" id="ARBA00022692"/>
    </source>
</evidence>
<accession>A0A9W6K1J4</accession>